<dbReference type="PANTHER" id="PTHR43685">
    <property type="entry name" value="GLYCOSYLTRANSFERASE"/>
    <property type="match status" value="1"/>
</dbReference>
<dbReference type="InterPro" id="IPR029044">
    <property type="entry name" value="Nucleotide-diphossugar_trans"/>
</dbReference>
<gene>
    <name evidence="2" type="ORF">LGQ90_08600</name>
</gene>
<evidence type="ECO:0000259" key="1">
    <source>
        <dbReference type="Pfam" id="PF00535"/>
    </source>
</evidence>
<accession>A0A9X1LJ31</accession>
<dbReference type="CDD" id="cd00761">
    <property type="entry name" value="Glyco_tranf_GTA_type"/>
    <property type="match status" value="1"/>
</dbReference>
<dbReference type="InterPro" id="IPR050834">
    <property type="entry name" value="Glycosyltransf_2"/>
</dbReference>
<dbReference type="RefSeq" id="WP_229340133.1">
    <property type="nucleotide sequence ID" value="NZ_JAJBZG010000004.1"/>
</dbReference>
<dbReference type="EC" id="2.4.-.-" evidence="2"/>
<comment type="caution">
    <text evidence="2">The sequence shown here is derived from an EMBL/GenBank/DDBJ whole genome shotgun (WGS) entry which is preliminary data.</text>
</comment>
<dbReference type="EMBL" id="JAJBZG010000004">
    <property type="protein sequence ID" value="MCB7481315.1"/>
    <property type="molecule type" value="Genomic_DNA"/>
</dbReference>
<dbReference type="Proteomes" id="UP001139414">
    <property type="component" value="Unassembled WGS sequence"/>
</dbReference>
<feature type="domain" description="Glycosyltransferase 2-like" evidence="1">
    <location>
        <begin position="4"/>
        <end position="145"/>
    </location>
</feature>
<name>A0A9X1LJ31_9FLAO</name>
<reference evidence="2" key="1">
    <citation type="submission" date="2021-10" db="EMBL/GenBank/DDBJ databases">
        <title>Gramella sp. ASW11-100T, isolated from marine sediment.</title>
        <authorList>
            <person name="Xia C."/>
        </authorList>
    </citation>
    <scope>NUCLEOTIDE SEQUENCE</scope>
    <source>
        <strain evidence="2">ASW11-100</strain>
    </source>
</reference>
<keyword evidence="3" id="KW-1185">Reference proteome</keyword>
<keyword evidence="2" id="KW-0808">Transferase</keyword>
<dbReference type="InterPro" id="IPR001173">
    <property type="entry name" value="Glyco_trans_2-like"/>
</dbReference>
<dbReference type="GO" id="GO:0016757">
    <property type="term" value="F:glycosyltransferase activity"/>
    <property type="evidence" value="ECO:0007669"/>
    <property type="project" value="UniProtKB-KW"/>
</dbReference>
<keyword evidence="2" id="KW-0328">Glycosyltransferase</keyword>
<dbReference type="AlphaFoldDB" id="A0A9X1LJ31"/>
<protein>
    <submittedName>
        <fullName evidence="2">Glycosyltransferase</fullName>
        <ecNumber evidence="2">2.4.-.-</ecNumber>
    </submittedName>
</protein>
<dbReference type="SUPFAM" id="SSF53448">
    <property type="entry name" value="Nucleotide-diphospho-sugar transferases"/>
    <property type="match status" value="1"/>
</dbReference>
<proteinExistence type="predicted"/>
<dbReference type="Gene3D" id="3.90.550.10">
    <property type="entry name" value="Spore Coat Polysaccharide Biosynthesis Protein SpsA, Chain A"/>
    <property type="match status" value="1"/>
</dbReference>
<evidence type="ECO:0000313" key="3">
    <source>
        <dbReference type="Proteomes" id="UP001139414"/>
    </source>
</evidence>
<sequence>MYFSLIICTYQRPHSLINLLESVSIQTMHPNEVLIIDGSEDDRTKNILNEQSYANLKYYQVKEKDRGLTRQRNFGISKTSIKSEIIFFLDDDTVVSTHYFEEILKVYRQVPEALGVSGYISNETRWRKVEESYTPCEKEYFFDGWVREEGARFSLRRKFGLAPDEKPGIMPDFSHGYSIGFLPPSDKIYEVELLMGGIASYKRIVFDKIRFSKYFEGYGLYEDADFSLRTSRMGKLYVNTAARIEHHHDVAGRPNKFKYGKMVVRNGWYVWRVKNPNPSLKARIKWNSTSFLLSLIRLGNIFNTKNRMEALTESFGRFIGWWSLMIKKPFARKNEKMQ</sequence>
<dbReference type="PANTHER" id="PTHR43685:SF2">
    <property type="entry name" value="GLYCOSYLTRANSFERASE 2-LIKE DOMAIN-CONTAINING PROTEIN"/>
    <property type="match status" value="1"/>
</dbReference>
<evidence type="ECO:0000313" key="2">
    <source>
        <dbReference type="EMBL" id="MCB7481315.1"/>
    </source>
</evidence>
<organism evidence="2 3">
    <name type="scientific">Christiangramia sediminis</name>
    <dbReference type="NCBI Taxonomy" id="2881336"/>
    <lineage>
        <taxon>Bacteria</taxon>
        <taxon>Pseudomonadati</taxon>
        <taxon>Bacteroidota</taxon>
        <taxon>Flavobacteriia</taxon>
        <taxon>Flavobacteriales</taxon>
        <taxon>Flavobacteriaceae</taxon>
        <taxon>Christiangramia</taxon>
    </lineage>
</organism>
<dbReference type="Pfam" id="PF00535">
    <property type="entry name" value="Glycos_transf_2"/>
    <property type="match status" value="1"/>
</dbReference>